<dbReference type="PANTHER" id="PTHR33108">
    <property type="entry name" value="OS01G0745000 PROTEIN"/>
    <property type="match status" value="1"/>
</dbReference>
<name>A0A0E0N2C4_ORYRU</name>
<evidence type="ECO:0000256" key="1">
    <source>
        <dbReference type="SAM" id="Phobius"/>
    </source>
</evidence>
<dbReference type="Gramene" id="ORUFI01G33720.1">
    <property type="protein sequence ID" value="ORUFI01G33720.1"/>
    <property type="gene ID" value="ORUFI01G33720"/>
</dbReference>
<evidence type="ECO:0000313" key="3">
    <source>
        <dbReference type="Proteomes" id="UP000008022"/>
    </source>
</evidence>
<dbReference type="EnsemblPlants" id="ORUFI01G33720.1">
    <property type="protein sequence ID" value="ORUFI01G33720.1"/>
    <property type="gene ID" value="ORUFI01G33720"/>
</dbReference>
<dbReference type="Pfam" id="PF07911">
    <property type="entry name" value="DUF1677"/>
    <property type="match status" value="2"/>
</dbReference>
<sequence length="389" mass="42719">MDCQDARVIRQRYEGDGPILSDDALLPADPGAAAGAAAEQQQQQDEARSVRCECCGVAEDCTPTYIGRVRERFDGRWVCGICAEAVSELRRRDPALAVREAVASHAALCAEFNATVRVNPALCLVRGMRDIVRISCRGRSGDSASPSAAPGGGAGARIGRTRSCALPYTMKGYTARLVDEEVELEAHTEVDEQQQQEEARSVRCECCGMAEDCTPGYVRRVRARFEGRLVCGLCAEAVSERRRREPALTVGEAVESHASLCDRFNRTVRLNPTLSLVRSMRDIARTNCLSRHRSARADACAAGGASKQIGRVESCTMPYVIVMVIILALYIVLVTICFKGMTVWPGSYWNNHLNHALVLTDPLRAMPVLRDIYIEKFAMNPATYRLEIC</sequence>
<evidence type="ECO:0000313" key="2">
    <source>
        <dbReference type="EnsemblPlants" id="ORUFI01G33720.1"/>
    </source>
</evidence>
<accession>A0A0E0N2C4</accession>
<keyword evidence="1" id="KW-0812">Transmembrane</keyword>
<dbReference type="Proteomes" id="UP000008022">
    <property type="component" value="Unassembled WGS sequence"/>
</dbReference>
<keyword evidence="3" id="KW-1185">Reference proteome</keyword>
<evidence type="ECO:0008006" key="4">
    <source>
        <dbReference type="Google" id="ProtNLM"/>
    </source>
</evidence>
<organism evidence="2 3">
    <name type="scientific">Oryza rufipogon</name>
    <name type="common">Brownbeard rice</name>
    <name type="synonym">Asian wild rice</name>
    <dbReference type="NCBI Taxonomy" id="4529"/>
    <lineage>
        <taxon>Eukaryota</taxon>
        <taxon>Viridiplantae</taxon>
        <taxon>Streptophyta</taxon>
        <taxon>Embryophyta</taxon>
        <taxon>Tracheophyta</taxon>
        <taxon>Spermatophyta</taxon>
        <taxon>Magnoliopsida</taxon>
        <taxon>Liliopsida</taxon>
        <taxon>Poales</taxon>
        <taxon>Poaceae</taxon>
        <taxon>BOP clade</taxon>
        <taxon>Oryzoideae</taxon>
        <taxon>Oryzeae</taxon>
        <taxon>Oryzinae</taxon>
        <taxon>Oryza</taxon>
    </lineage>
</organism>
<dbReference type="AlphaFoldDB" id="A0A0E0N2C4"/>
<dbReference type="HOGENOM" id="CLU_710557_0_0_1"/>
<dbReference type="PANTHER" id="PTHR33108:SF14">
    <property type="entry name" value="OS01G0745000 PROTEIN"/>
    <property type="match status" value="1"/>
</dbReference>
<protein>
    <recommendedName>
        <fullName evidence="4">DUF1677 family protein</fullName>
    </recommendedName>
</protein>
<dbReference type="InterPro" id="IPR012876">
    <property type="entry name" value="DUF1677_pln"/>
</dbReference>
<dbReference type="eggNOG" id="ENOG502S1CX">
    <property type="taxonomic scope" value="Eukaryota"/>
</dbReference>
<keyword evidence="1" id="KW-1133">Transmembrane helix</keyword>
<reference evidence="3" key="1">
    <citation type="submission" date="2013-06" db="EMBL/GenBank/DDBJ databases">
        <authorList>
            <person name="Zhao Q."/>
        </authorList>
    </citation>
    <scope>NUCLEOTIDE SEQUENCE</scope>
    <source>
        <strain evidence="3">cv. W1943</strain>
    </source>
</reference>
<keyword evidence="1" id="KW-0472">Membrane</keyword>
<dbReference type="STRING" id="4529.A0A0E0N2C4"/>
<feature type="transmembrane region" description="Helical" evidence="1">
    <location>
        <begin position="317"/>
        <end position="338"/>
    </location>
</feature>
<reference evidence="2" key="2">
    <citation type="submission" date="2015-06" db="UniProtKB">
        <authorList>
            <consortium name="EnsemblPlants"/>
        </authorList>
    </citation>
    <scope>IDENTIFICATION</scope>
</reference>
<proteinExistence type="predicted"/>